<proteinExistence type="inferred from homology"/>
<evidence type="ECO:0000256" key="3">
    <source>
        <dbReference type="SAM" id="MobiDB-lite"/>
    </source>
</evidence>
<comment type="caution">
    <text evidence="4">The sequence shown here is derived from an EMBL/GenBank/DDBJ whole genome shotgun (WGS) entry which is preliminary data.</text>
</comment>
<dbReference type="InterPro" id="IPR019398">
    <property type="entry name" value="Pre-rRNA_process_TSR2"/>
</dbReference>
<dbReference type="AlphaFoldDB" id="A0A9W8II57"/>
<evidence type="ECO:0000313" key="5">
    <source>
        <dbReference type="Proteomes" id="UP001140074"/>
    </source>
</evidence>
<evidence type="ECO:0000256" key="1">
    <source>
        <dbReference type="ARBA" id="ARBA00006524"/>
    </source>
</evidence>
<evidence type="ECO:0000256" key="2">
    <source>
        <dbReference type="ARBA" id="ARBA00022552"/>
    </source>
</evidence>
<dbReference type="Pfam" id="PF10273">
    <property type="entry name" value="WGG"/>
    <property type="match status" value="1"/>
</dbReference>
<dbReference type="GO" id="GO:0006364">
    <property type="term" value="P:rRNA processing"/>
    <property type="evidence" value="ECO:0007669"/>
    <property type="project" value="UniProtKB-KW"/>
</dbReference>
<reference evidence="4" key="1">
    <citation type="submission" date="2022-07" db="EMBL/GenBank/DDBJ databases">
        <title>Phylogenomic reconstructions and comparative analyses of Kickxellomycotina fungi.</title>
        <authorList>
            <person name="Reynolds N.K."/>
            <person name="Stajich J.E."/>
            <person name="Barry K."/>
            <person name="Grigoriev I.V."/>
            <person name="Crous P."/>
            <person name="Smith M.E."/>
        </authorList>
    </citation>
    <scope>NUCLEOTIDE SEQUENCE</scope>
    <source>
        <strain evidence="4">RSA 476</strain>
    </source>
</reference>
<keyword evidence="2" id="KW-0698">rRNA processing</keyword>
<accession>A0A9W8II57</accession>
<protein>
    <submittedName>
        <fullName evidence="4">rRNA accumulation- protein</fullName>
    </submittedName>
</protein>
<gene>
    <name evidence="4" type="primary">TSR2</name>
    <name evidence="4" type="ORF">GGH94_004416</name>
</gene>
<organism evidence="4 5">
    <name type="scientific">Coemansia aciculifera</name>
    <dbReference type="NCBI Taxonomy" id="417176"/>
    <lineage>
        <taxon>Eukaryota</taxon>
        <taxon>Fungi</taxon>
        <taxon>Fungi incertae sedis</taxon>
        <taxon>Zoopagomycota</taxon>
        <taxon>Kickxellomycotina</taxon>
        <taxon>Kickxellomycetes</taxon>
        <taxon>Kickxellales</taxon>
        <taxon>Kickxellaceae</taxon>
        <taxon>Coemansia</taxon>
    </lineage>
</organism>
<dbReference type="Proteomes" id="UP001140074">
    <property type="component" value="Unassembled WGS sequence"/>
</dbReference>
<dbReference type="PANTHER" id="PTHR21250">
    <property type="entry name" value="PRE-RRNA-PROCESSING PROTEIN TSR2 HOMOLOG"/>
    <property type="match status" value="1"/>
</dbReference>
<sequence>MATTAQRKVHPNKEAFIEGVDHILAKWTALGLAVEHGWGGRETQEKREDMVDDIVQYFDDTVNSKKKPEPLDLQDLLLEIMELDFHVDLKDESEKEVAAVLCKLFAECKSGNFATVDRLAAERDAREALGQGNAAVKMSQAAARPAGVEGDDSDSDSDSGSDSEDSDADMEED</sequence>
<evidence type="ECO:0000313" key="4">
    <source>
        <dbReference type="EMBL" id="KAJ2862208.1"/>
    </source>
</evidence>
<comment type="similarity">
    <text evidence="1">Belongs to the TSR2 family.</text>
</comment>
<dbReference type="EMBL" id="JANBUY010000180">
    <property type="protein sequence ID" value="KAJ2862208.1"/>
    <property type="molecule type" value="Genomic_DNA"/>
</dbReference>
<name>A0A9W8II57_9FUNG</name>
<feature type="compositionally biased region" description="Acidic residues" evidence="3">
    <location>
        <begin position="149"/>
        <end position="173"/>
    </location>
</feature>
<keyword evidence="5" id="KW-1185">Reference proteome</keyword>
<feature type="region of interest" description="Disordered" evidence="3">
    <location>
        <begin position="130"/>
        <end position="173"/>
    </location>
</feature>